<name>A0A5C6CR80_9BACT</name>
<comment type="caution">
    <text evidence="2">The sequence shown here is derived from an EMBL/GenBank/DDBJ whole genome shotgun (WGS) entry which is preliminary data.</text>
</comment>
<dbReference type="AlphaFoldDB" id="A0A5C6CR80"/>
<feature type="compositionally biased region" description="Basic and acidic residues" evidence="1">
    <location>
        <begin position="352"/>
        <end position="363"/>
    </location>
</feature>
<reference evidence="2 3" key="1">
    <citation type="submission" date="2019-02" db="EMBL/GenBank/DDBJ databases">
        <title>Deep-cultivation of Planctomycetes and their phenomic and genomic characterization uncovers novel biology.</title>
        <authorList>
            <person name="Wiegand S."/>
            <person name="Jogler M."/>
            <person name="Boedeker C."/>
            <person name="Pinto D."/>
            <person name="Vollmers J."/>
            <person name="Rivas-Marin E."/>
            <person name="Kohn T."/>
            <person name="Peeters S.H."/>
            <person name="Heuer A."/>
            <person name="Rast P."/>
            <person name="Oberbeckmann S."/>
            <person name="Bunk B."/>
            <person name="Jeske O."/>
            <person name="Meyerdierks A."/>
            <person name="Storesund J.E."/>
            <person name="Kallscheuer N."/>
            <person name="Luecker S."/>
            <person name="Lage O.M."/>
            <person name="Pohl T."/>
            <person name="Merkel B.J."/>
            <person name="Hornburger P."/>
            <person name="Mueller R.-W."/>
            <person name="Bruemmer F."/>
            <person name="Labrenz M."/>
            <person name="Spormann A.M."/>
            <person name="Op Den Camp H."/>
            <person name="Overmann J."/>
            <person name="Amann R."/>
            <person name="Jetten M.S.M."/>
            <person name="Mascher T."/>
            <person name="Medema M.H."/>
            <person name="Devos D.P."/>
            <person name="Kaster A.-K."/>
            <person name="Ovreas L."/>
            <person name="Rohde M."/>
            <person name="Galperin M.Y."/>
            <person name="Jogler C."/>
        </authorList>
    </citation>
    <scope>NUCLEOTIDE SEQUENCE [LARGE SCALE GENOMIC DNA]</scope>
    <source>
        <strain evidence="2 3">Pla144</strain>
    </source>
</reference>
<sequence>MLLMGATIVAESAASPPQQGLLVLNNGSILEGVVSEEEEHFRVMLPNGELLVRTTEVDFFCHNIKEAYYHRRERHGGTTADSHLEVVRWCLQHGLLDQAEAELEEASSLEPRHRLLEVFARQIEHFRAAETQTQSPTKIMLAEPEPLQLVSNETDIPLTPEIPQWARVEFVRRIQPMLVHTCATGGCHVPGSKQRMLIDREALAGIGSPELIQQNLDSVVRMISTSDSDESLLITKGTSVHGLSPRAQSKAFTPRQVAILRAWLTQLTDEQLGETSTTVDTAIKRDAASENSVAVQQVVNGADPSRYMAKDPFDPKLFNREYAEQAEGPRTYDPIPSATDSQSDLPPQEAAELPRIEAVDSHLTEPSQPARGRVNKVH</sequence>
<organism evidence="2 3">
    <name type="scientific">Bythopirellula polymerisocia</name>
    <dbReference type="NCBI Taxonomy" id="2528003"/>
    <lineage>
        <taxon>Bacteria</taxon>
        <taxon>Pseudomonadati</taxon>
        <taxon>Planctomycetota</taxon>
        <taxon>Planctomycetia</taxon>
        <taxon>Pirellulales</taxon>
        <taxon>Lacipirellulaceae</taxon>
        <taxon>Bythopirellula</taxon>
    </lineage>
</organism>
<evidence type="ECO:0000313" key="2">
    <source>
        <dbReference type="EMBL" id="TWU25941.1"/>
    </source>
</evidence>
<protein>
    <submittedName>
        <fullName evidence="2">Uncharacterized protein</fullName>
    </submittedName>
</protein>
<feature type="region of interest" description="Disordered" evidence="1">
    <location>
        <begin position="326"/>
        <end position="378"/>
    </location>
</feature>
<evidence type="ECO:0000313" key="3">
    <source>
        <dbReference type="Proteomes" id="UP000318437"/>
    </source>
</evidence>
<accession>A0A5C6CR80</accession>
<dbReference type="Proteomes" id="UP000318437">
    <property type="component" value="Unassembled WGS sequence"/>
</dbReference>
<keyword evidence="3" id="KW-1185">Reference proteome</keyword>
<evidence type="ECO:0000256" key="1">
    <source>
        <dbReference type="SAM" id="MobiDB-lite"/>
    </source>
</evidence>
<gene>
    <name evidence="2" type="ORF">Pla144_31550</name>
</gene>
<proteinExistence type="predicted"/>
<dbReference type="EMBL" id="SJPS01000004">
    <property type="protein sequence ID" value="TWU25941.1"/>
    <property type="molecule type" value="Genomic_DNA"/>
</dbReference>